<dbReference type="Proteomes" id="UP000661163">
    <property type="component" value="Unassembled WGS sequence"/>
</dbReference>
<accession>A0AAE5C5N2</accession>
<proteinExistence type="predicted"/>
<gene>
    <name evidence="2" type="ORF">GR217_34235</name>
</gene>
<evidence type="ECO:0000313" key="3">
    <source>
        <dbReference type="Proteomes" id="UP000661163"/>
    </source>
</evidence>
<reference evidence="2 3" key="1">
    <citation type="submission" date="2019-12" db="EMBL/GenBank/DDBJ databases">
        <title>Rhizobium genotypes associated with high levels of biological nitrogen fixation by grain legumes in a temperate-maritime cropping system.</title>
        <authorList>
            <person name="Maluk M."/>
            <person name="Francesc Ferrando Molina F."/>
            <person name="Lopez Del Egido L."/>
            <person name="Lafos M."/>
            <person name="Langarica-Fuentes A."/>
            <person name="Gebre Yohannes G."/>
            <person name="Young M.W."/>
            <person name="Martin P."/>
            <person name="Gantlett R."/>
            <person name="Kenicer G."/>
            <person name="Hawes C."/>
            <person name="Begg G.S."/>
            <person name="Quilliam R.S."/>
            <person name="Squire G.R."/>
            <person name="Poole P.S."/>
            <person name="Young P.W."/>
            <person name="Iannetta P.M."/>
            <person name="James E.K."/>
        </authorList>
    </citation>
    <scope>NUCLEOTIDE SEQUENCE [LARGE SCALE GENOMIC DNA]</scope>
    <source>
        <strain evidence="2 3">JHI985</strain>
    </source>
</reference>
<evidence type="ECO:0008006" key="4">
    <source>
        <dbReference type="Google" id="ProtNLM"/>
    </source>
</evidence>
<dbReference type="Pfam" id="PF07750">
    <property type="entry name" value="GcrA"/>
    <property type="match status" value="1"/>
</dbReference>
<evidence type="ECO:0000313" key="2">
    <source>
        <dbReference type="EMBL" id="NEI52679.1"/>
    </source>
</evidence>
<name>A0AAE5C5N2_9HYPH</name>
<feature type="region of interest" description="Disordered" evidence="1">
    <location>
        <begin position="34"/>
        <end position="101"/>
    </location>
</feature>
<protein>
    <recommendedName>
        <fullName evidence="4">GcrA cell cycle regulator</fullName>
    </recommendedName>
</protein>
<sequence>MMGSDQWTDAERERVISLLKNGYSRRDIGAVMGLSRNAAGGRIFRDKQLSEISRATRPPPKPKPQPKERRMSSLKFKSPSPPPRTEAPKVQQTTQMPKPEARRVTLVDLQADECKWPVEADKTAIGGQLFCGVATEEKRNWCPYHHFIGHTPPRGGRHG</sequence>
<dbReference type="EMBL" id="WUFC01000046">
    <property type="protein sequence ID" value="NEI52679.1"/>
    <property type="molecule type" value="Genomic_DNA"/>
</dbReference>
<dbReference type="InterPro" id="IPR011681">
    <property type="entry name" value="GcrA"/>
</dbReference>
<organism evidence="2 3">
    <name type="scientific">Rhizobium ruizarguesonis</name>
    <dbReference type="NCBI Taxonomy" id="2081791"/>
    <lineage>
        <taxon>Bacteria</taxon>
        <taxon>Pseudomonadati</taxon>
        <taxon>Pseudomonadota</taxon>
        <taxon>Alphaproteobacteria</taxon>
        <taxon>Hyphomicrobiales</taxon>
        <taxon>Rhizobiaceae</taxon>
        <taxon>Rhizobium/Agrobacterium group</taxon>
        <taxon>Rhizobium</taxon>
    </lineage>
</organism>
<comment type="caution">
    <text evidence="2">The sequence shown here is derived from an EMBL/GenBank/DDBJ whole genome shotgun (WGS) entry which is preliminary data.</text>
</comment>
<evidence type="ECO:0000256" key="1">
    <source>
        <dbReference type="SAM" id="MobiDB-lite"/>
    </source>
</evidence>
<dbReference type="AlphaFoldDB" id="A0AAE5C5N2"/>